<comment type="subunit">
    <text evidence="25">Part of the small subunit (SSU) processome, composed of more than 70 proteins and the RNA chaperone small nucleolar RNA (snoRNA) U3. Interacts with THUMPD1. Interacts with SUN1 (via N-terminus). Interacts with TERT.</text>
</comment>
<dbReference type="CDD" id="cd04301">
    <property type="entry name" value="NAT_SF"/>
    <property type="match status" value="1"/>
</dbReference>
<dbReference type="FunFam" id="2.40.180.10:FF:000001">
    <property type="entry name" value="Catalase"/>
    <property type="match status" value="1"/>
</dbReference>
<dbReference type="Gene3D" id="3.40.50.11040">
    <property type="match status" value="1"/>
</dbReference>
<dbReference type="GO" id="GO:0020037">
    <property type="term" value="F:heme binding"/>
    <property type="evidence" value="ECO:0007669"/>
    <property type="project" value="InterPro"/>
</dbReference>
<comment type="catalytic activity">
    <reaction evidence="26">
        <text>a cytidine in 18S rRNA + acetyl-CoA + ATP + H2O = an N(4)-acetylcytidine in 18S rRNA + ADP + phosphate + CoA + H(+)</text>
        <dbReference type="Rhea" id="RHEA:51424"/>
        <dbReference type="Rhea" id="RHEA-COMP:13575"/>
        <dbReference type="Rhea" id="RHEA-COMP:13576"/>
        <dbReference type="ChEBI" id="CHEBI:15377"/>
        <dbReference type="ChEBI" id="CHEBI:15378"/>
        <dbReference type="ChEBI" id="CHEBI:30616"/>
        <dbReference type="ChEBI" id="CHEBI:43474"/>
        <dbReference type="ChEBI" id="CHEBI:57287"/>
        <dbReference type="ChEBI" id="CHEBI:57288"/>
        <dbReference type="ChEBI" id="CHEBI:74900"/>
        <dbReference type="ChEBI" id="CHEBI:82748"/>
        <dbReference type="ChEBI" id="CHEBI:456216"/>
    </reaction>
</comment>
<evidence type="ECO:0000256" key="4">
    <source>
        <dbReference type="ARBA" id="ARBA00005329"/>
    </source>
</evidence>
<feature type="binding site" evidence="26">
    <location>
        <begin position="657"/>
        <end position="663"/>
    </location>
    <ligand>
        <name>acetyl-CoA</name>
        <dbReference type="ChEBI" id="CHEBI:57288"/>
    </ligand>
</feature>
<dbReference type="Pfam" id="PF13718">
    <property type="entry name" value="GNAT_acetyltr_2"/>
    <property type="match status" value="1"/>
</dbReference>
<dbReference type="PROSITE" id="PS00438">
    <property type="entry name" value="CATALASE_2"/>
    <property type="match status" value="1"/>
</dbReference>
<evidence type="ECO:0000256" key="7">
    <source>
        <dbReference type="ARBA" id="ARBA00022559"/>
    </source>
</evidence>
<keyword evidence="18 26" id="KW-0539">Nucleus</keyword>
<dbReference type="GO" id="GO:0051781">
    <property type="term" value="P:positive regulation of cell division"/>
    <property type="evidence" value="ECO:0007669"/>
    <property type="project" value="UniProtKB-KW"/>
</dbReference>
<dbReference type="GO" id="GO:0042744">
    <property type="term" value="P:hydrogen peroxide catabolic process"/>
    <property type="evidence" value="ECO:0007669"/>
    <property type="project" value="UniProtKB-KW"/>
</dbReference>
<dbReference type="Gene3D" id="3.40.630.30">
    <property type="match status" value="1"/>
</dbReference>
<dbReference type="Pfam" id="PF06628">
    <property type="entry name" value="Catalase-rel"/>
    <property type="match status" value="1"/>
</dbReference>
<dbReference type="Pfam" id="PF08351">
    <property type="entry name" value="TmcA_N"/>
    <property type="match status" value="1"/>
</dbReference>
<keyword evidence="10 26" id="KW-0819">tRNA processing</keyword>
<organism evidence="29 30">
    <name type="scientific">Tupaia chinensis</name>
    <name type="common">Chinese tree shrew</name>
    <name type="synonym">Tupaia belangeri chinensis</name>
    <dbReference type="NCBI Taxonomy" id="246437"/>
    <lineage>
        <taxon>Eukaryota</taxon>
        <taxon>Metazoa</taxon>
        <taxon>Chordata</taxon>
        <taxon>Craniata</taxon>
        <taxon>Vertebrata</taxon>
        <taxon>Euteleostomi</taxon>
        <taxon>Mammalia</taxon>
        <taxon>Eutheria</taxon>
        <taxon>Euarchontoglires</taxon>
        <taxon>Scandentia</taxon>
        <taxon>Tupaiidae</taxon>
        <taxon>Tupaia</taxon>
    </lineage>
</organism>
<evidence type="ECO:0000256" key="10">
    <source>
        <dbReference type="ARBA" id="ARBA00022694"/>
    </source>
</evidence>
<keyword evidence="12 26" id="KW-0547">Nucleotide-binding</keyword>
<comment type="subunit">
    <text evidence="23">Homotetramer. Interacts (via microbody targeting signal) with PEX5, monomeric form interacts with PEX5, leading to its translocation into peroxisomes.</text>
</comment>
<keyword evidence="20 26" id="KW-0012">Acyltransferase</keyword>
<keyword evidence="15 27" id="KW-0560">Oxidoreductase</keyword>
<dbReference type="Pfam" id="PF05127">
    <property type="entry name" value="NAT10_TcmA_helicase"/>
    <property type="match status" value="1"/>
</dbReference>
<keyword evidence="16 27" id="KW-0408">Iron</keyword>
<dbReference type="FunFam" id="3.40.50.11040:FF:000006">
    <property type="entry name" value="RNA cytidine acetyltransferase"/>
    <property type="match status" value="1"/>
</dbReference>
<comment type="function">
    <text evidence="26">RNA cytidine acetyltransferase with specificity toward both 18S rRNA and tRNAs. Catalyzes the formation of N(4)-acetylcytidine (ac4C) in 18S rRNA. Required for early nucleolar cleavages of precursor rRNA at sites A0, A1 and A2 during 18S rRNA synthesis. Catalyzes the formation of ac4C in serine and leucine tRNAs. Requires the tRNA-binding adapter protein THUMPD1 for full tRNA acetyltransferase activity but not for 18S rRNA acetylation.</text>
</comment>
<dbReference type="eggNOG" id="KOG2036">
    <property type="taxonomic scope" value="Eukaryota"/>
</dbReference>
<dbReference type="InterPro" id="IPR033688">
    <property type="entry name" value="NAT10"/>
</dbReference>
<dbReference type="GO" id="GO:0051391">
    <property type="term" value="P:tRNA acetylation"/>
    <property type="evidence" value="ECO:0007669"/>
    <property type="project" value="UniProtKB-UniRule"/>
</dbReference>
<comment type="subunit">
    <text evidence="26">Interacts with THUMPD1.</text>
</comment>
<evidence type="ECO:0000256" key="12">
    <source>
        <dbReference type="ARBA" id="ARBA00022741"/>
    </source>
</evidence>
<evidence type="ECO:0000256" key="11">
    <source>
        <dbReference type="ARBA" id="ARBA00022723"/>
    </source>
</evidence>
<dbReference type="GO" id="GO:0000049">
    <property type="term" value="F:tRNA binding"/>
    <property type="evidence" value="ECO:0007669"/>
    <property type="project" value="TreeGrafter"/>
</dbReference>
<evidence type="ECO:0000256" key="1">
    <source>
        <dbReference type="ARBA" id="ARBA00001937"/>
    </source>
</evidence>
<dbReference type="InParanoid" id="L8YBH3"/>
<dbReference type="SUPFAM" id="SSF55729">
    <property type="entry name" value="Acyl-CoA N-acyltransferases (Nat)"/>
    <property type="match status" value="1"/>
</dbReference>
<protein>
    <recommendedName>
        <fullName evidence="26">RNA cytidine acetyltransferase</fullName>
        <ecNumber evidence="26">2.3.1.-</ecNumber>
    </recommendedName>
    <alternativeName>
        <fullName evidence="26">18S rRNA cytosine acetyltransferase</fullName>
    </alternativeName>
    <alternativeName>
        <fullName evidence="26">N-acetyltransferase 10</fullName>
    </alternativeName>
</protein>
<keyword evidence="13 26" id="KW-0067">ATP-binding</keyword>
<dbReference type="EMBL" id="KB360560">
    <property type="protein sequence ID" value="ELV13773.1"/>
    <property type="molecule type" value="Genomic_DNA"/>
</dbReference>
<evidence type="ECO:0000256" key="27">
    <source>
        <dbReference type="RuleBase" id="RU000498"/>
    </source>
</evidence>
<evidence type="ECO:0000256" key="21">
    <source>
        <dbReference type="ARBA" id="ARBA00023324"/>
    </source>
</evidence>
<comment type="catalytic activity">
    <reaction evidence="24 27">
        <text>2 H2O2 = O2 + 2 H2O</text>
        <dbReference type="Rhea" id="RHEA:20309"/>
        <dbReference type="ChEBI" id="CHEBI:15377"/>
        <dbReference type="ChEBI" id="CHEBI:15379"/>
        <dbReference type="ChEBI" id="CHEBI:16240"/>
        <dbReference type="EC" id="1.11.1.6"/>
    </reaction>
</comment>
<comment type="similarity">
    <text evidence="4 27">Belongs to the catalase family.</text>
</comment>
<dbReference type="SMART" id="SM01060">
    <property type="entry name" value="Catalase"/>
    <property type="match status" value="1"/>
</dbReference>
<dbReference type="GO" id="GO:0006979">
    <property type="term" value="P:response to oxidative stress"/>
    <property type="evidence" value="ECO:0007669"/>
    <property type="project" value="InterPro"/>
</dbReference>
<dbReference type="Gene3D" id="3.40.50.300">
    <property type="entry name" value="P-loop containing nucleotide triphosphate hydrolases"/>
    <property type="match status" value="1"/>
</dbReference>
<keyword evidence="5 26" id="KW-0698">rRNA processing</keyword>
<feature type="domain" description="N-acetyltransferase" evidence="28">
    <location>
        <begin position="579"/>
        <end position="722"/>
    </location>
</feature>
<evidence type="ECO:0000256" key="19">
    <source>
        <dbReference type="ARBA" id="ARBA00023246"/>
    </source>
</evidence>
<evidence type="ECO:0000256" key="2">
    <source>
        <dbReference type="ARBA" id="ARBA00004253"/>
    </source>
</evidence>
<keyword evidence="17" id="KW-0576">Peroxisome</keyword>
<feature type="binding site" evidence="26">
    <location>
        <begin position="650"/>
        <end position="652"/>
    </location>
    <ligand>
        <name>acetyl-CoA</name>
        <dbReference type="ChEBI" id="CHEBI:57288"/>
    </ligand>
</feature>
<dbReference type="GO" id="GO:0005524">
    <property type="term" value="F:ATP binding"/>
    <property type="evidence" value="ECO:0007669"/>
    <property type="project" value="UniProtKB-UniRule"/>
</dbReference>
<dbReference type="FunFam" id="3.40.50.300:FF:002218">
    <property type="entry name" value="tRNA(Met) cytidine acetyltransferase TmcA"/>
    <property type="match status" value="1"/>
</dbReference>
<dbReference type="InterPro" id="IPR010582">
    <property type="entry name" value="Catalase_immune_responsive"/>
</dbReference>
<keyword evidence="7 27" id="KW-0575">Peroxidase</keyword>
<evidence type="ECO:0000256" key="25">
    <source>
        <dbReference type="ARBA" id="ARBA00065380"/>
    </source>
</evidence>
<evidence type="ECO:0000256" key="3">
    <source>
        <dbReference type="ARBA" id="ARBA00004604"/>
    </source>
</evidence>
<dbReference type="AlphaFoldDB" id="L8YBH3"/>
<dbReference type="GO" id="GO:0005730">
    <property type="term" value="C:nucleolus"/>
    <property type="evidence" value="ECO:0007669"/>
    <property type="project" value="UniProtKB-SubCell"/>
</dbReference>
<dbReference type="InterPro" id="IPR011614">
    <property type="entry name" value="Catalase_core"/>
</dbReference>
<dbReference type="GO" id="GO:1904812">
    <property type="term" value="P:rRNA acetylation involved in maturation of SSU-rRNA"/>
    <property type="evidence" value="ECO:0007669"/>
    <property type="project" value="InterPro"/>
</dbReference>
<dbReference type="Pfam" id="PF00199">
    <property type="entry name" value="Catalase"/>
    <property type="match status" value="1"/>
</dbReference>
<keyword evidence="6" id="KW-0597">Phosphoprotein</keyword>
<dbReference type="InterPro" id="IPR024708">
    <property type="entry name" value="Catalase_AS"/>
</dbReference>
<keyword evidence="11 27" id="KW-0479">Metal-binding</keyword>
<evidence type="ECO:0000313" key="30">
    <source>
        <dbReference type="Proteomes" id="UP000011518"/>
    </source>
</evidence>
<dbReference type="InterPro" id="IPR032672">
    <property type="entry name" value="TmcA/NAT10/Kre33"/>
</dbReference>
<dbReference type="InterPro" id="IPR007807">
    <property type="entry name" value="TcmA/NAT10_helicase"/>
</dbReference>
<accession>L8YBH3</accession>
<dbReference type="GO" id="GO:0004096">
    <property type="term" value="F:catalase activity"/>
    <property type="evidence" value="ECO:0007669"/>
    <property type="project" value="UniProtKB-EC"/>
</dbReference>
<dbReference type="PRINTS" id="PR00067">
    <property type="entry name" value="CATALASE"/>
</dbReference>
<dbReference type="PROSITE" id="PS51402">
    <property type="entry name" value="CATALASE_3"/>
    <property type="match status" value="1"/>
</dbReference>
<evidence type="ECO:0000259" key="28">
    <source>
        <dbReference type="PROSITE" id="PS51186"/>
    </source>
</evidence>
<keyword evidence="21 27" id="KW-0376">Hydrogen peroxide</keyword>
<dbReference type="InterPro" id="IPR018028">
    <property type="entry name" value="Catalase"/>
</dbReference>
<dbReference type="FunCoup" id="L8YBH3">
    <property type="interactions" value="2768"/>
</dbReference>
<evidence type="ECO:0000256" key="13">
    <source>
        <dbReference type="ARBA" id="ARBA00022840"/>
    </source>
</evidence>
<evidence type="ECO:0000256" key="18">
    <source>
        <dbReference type="ARBA" id="ARBA00023242"/>
    </source>
</evidence>
<dbReference type="CDD" id="cd08156">
    <property type="entry name" value="catalase_clade_3"/>
    <property type="match status" value="1"/>
</dbReference>
<comment type="similarity">
    <text evidence="26">Belongs to the RNA cytidine acetyltransferase family. NAT10 subfamily.</text>
</comment>
<evidence type="ECO:0000256" key="17">
    <source>
        <dbReference type="ARBA" id="ARBA00023140"/>
    </source>
</evidence>
<dbReference type="InterPro" id="IPR002226">
    <property type="entry name" value="Catalase_haem_BS"/>
</dbReference>
<dbReference type="FunFam" id="3.40.630.30:FF:000019">
    <property type="entry name" value="RNA cytidine acetyltransferase"/>
    <property type="match status" value="1"/>
</dbReference>
<dbReference type="Gene3D" id="2.40.180.10">
    <property type="entry name" value="Catalase core domain"/>
    <property type="match status" value="1"/>
</dbReference>
<dbReference type="InterPro" id="IPR020835">
    <property type="entry name" value="Catalase_sf"/>
</dbReference>
<evidence type="ECO:0000256" key="8">
    <source>
        <dbReference type="ARBA" id="ARBA00022617"/>
    </source>
</evidence>
<dbReference type="GO" id="GO:1990883">
    <property type="term" value="F:18S rRNA cytidine N-acetyltransferase activity"/>
    <property type="evidence" value="ECO:0007669"/>
    <property type="project" value="TreeGrafter"/>
</dbReference>
<evidence type="ECO:0000256" key="15">
    <source>
        <dbReference type="ARBA" id="ARBA00023002"/>
    </source>
</evidence>
<comment type="cofactor">
    <cofactor evidence="1">
        <name>NADP(+)</name>
        <dbReference type="ChEBI" id="CHEBI:58349"/>
    </cofactor>
</comment>
<keyword evidence="30" id="KW-1185">Reference proteome</keyword>
<comment type="catalytic activity">
    <reaction evidence="26">
        <text>a cytidine in tRNA + acetyl-CoA + ATP + H2O = an N(4)-acetylcytidine in tRNA + ADP + phosphate + CoA + H(+)</text>
        <dbReference type="Rhea" id="RHEA:53876"/>
        <dbReference type="Rhea" id="RHEA-COMP:13670"/>
        <dbReference type="Rhea" id="RHEA-COMP:13671"/>
        <dbReference type="ChEBI" id="CHEBI:15377"/>
        <dbReference type="ChEBI" id="CHEBI:15378"/>
        <dbReference type="ChEBI" id="CHEBI:30616"/>
        <dbReference type="ChEBI" id="CHEBI:43474"/>
        <dbReference type="ChEBI" id="CHEBI:57287"/>
        <dbReference type="ChEBI" id="CHEBI:57288"/>
        <dbReference type="ChEBI" id="CHEBI:74900"/>
        <dbReference type="ChEBI" id="CHEBI:82748"/>
        <dbReference type="ChEBI" id="CHEBI:456216"/>
    </reaction>
</comment>
<feature type="binding site" evidence="26">
    <location>
        <position position="491"/>
    </location>
    <ligand>
        <name>ATP</name>
        <dbReference type="ChEBI" id="CHEBI:30616"/>
    </ligand>
</feature>
<evidence type="ECO:0000256" key="9">
    <source>
        <dbReference type="ARBA" id="ARBA00022679"/>
    </source>
</evidence>
<evidence type="ECO:0000256" key="24">
    <source>
        <dbReference type="ARBA" id="ARBA00049254"/>
    </source>
</evidence>
<evidence type="ECO:0000256" key="20">
    <source>
        <dbReference type="ARBA" id="ARBA00023315"/>
    </source>
</evidence>
<dbReference type="PANTHER" id="PTHR10925">
    <property type="entry name" value="N-ACETYLTRANSFERASE 10"/>
    <property type="match status" value="1"/>
</dbReference>
<dbReference type="GO" id="GO:0046872">
    <property type="term" value="F:metal ion binding"/>
    <property type="evidence" value="ECO:0007669"/>
    <property type="project" value="UniProtKB-KW"/>
</dbReference>
<dbReference type="EC" id="2.3.1.-" evidence="26"/>
<evidence type="ECO:0000256" key="14">
    <source>
        <dbReference type="ARBA" id="ARBA00022990"/>
    </source>
</evidence>
<evidence type="ECO:0000313" key="29">
    <source>
        <dbReference type="EMBL" id="ELV13773.1"/>
    </source>
</evidence>
<evidence type="ECO:0000256" key="6">
    <source>
        <dbReference type="ARBA" id="ARBA00022553"/>
    </source>
</evidence>
<keyword evidence="8 27" id="KW-0349">Heme</keyword>
<dbReference type="InterPro" id="IPR040333">
    <property type="entry name" value="Catalase_3"/>
</dbReference>
<name>L8YBH3_TUPCH</name>
<dbReference type="STRING" id="246437.L8YBH3"/>
<dbReference type="PROSITE" id="PS51186">
    <property type="entry name" value="GNAT"/>
    <property type="match status" value="1"/>
</dbReference>
<dbReference type="InterPro" id="IPR027417">
    <property type="entry name" value="P-loop_NTPase"/>
</dbReference>
<comment type="subcellular location">
    <subcellularLocation>
        <location evidence="3 26">Nucleus</location>
        <location evidence="3 26">Nucleolus</location>
    </subcellularLocation>
    <subcellularLocation>
        <location evidence="2">Peroxisome matrix</location>
    </subcellularLocation>
</comment>
<feature type="binding site" evidence="26">
    <location>
        <begin position="308"/>
        <end position="317"/>
    </location>
    <ligand>
        <name>ATP</name>
        <dbReference type="ChEBI" id="CHEBI:30616"/>
    </ligand>
</feature>
<dbReference type="PROSITE" id="PS00437">
    <property type="entry name" value="CATALASE_1"/>
    <property type="match status" value="1"/>
</dbReference>
<dbReference type="HAMAP" id="MF_03211">
    <property type="entry name" value="RNA_acetyltr_Nat10"/>
    <property type="match status" value="1"/>
</dbReference>
<dbReference type="GO" id="GO:0030686">
    <property type="term" value="C:90S preribosome"/>
    <property type="evidence" value="ECO:0007669"/>
    <property type="project" value="TreeGrafter"/>
</dbReference>
<dbReference type="InterPro" id="IPR016181">
    <property type="entry name" value="Acyl_CoA_acyltransferase"/>
</dbReference>
<keyword evidence="14" id="KW-0007">Acetylation</keyword>
<dbReference type="InterPro" id="IPR013562">
    <property type="entry name" value="TmcA/NAT10_N"/>
</dbReference>
<evidence type="ECO:0000256" key="23">
    <source>
        <dbReference type="ARBA" id="ARBA00046502"/>
    </source>
</evidence>
<dbReference type="Proteomes" id="UP000011518">
    <property type="component" value="Unassembled WGS sequence"/>
</dbReference>
<proteinExistence type="inferred from homology"/>
<dbReference type="PANTHER" id="PTHR10925:SF5">
    <property type="entry name" value="RNA CYTIDINE ACETYLTRANSFERASE"/>
    <property type="match status" value="1"/>
</dbReference>
<feature type="binding site" evidence="26">
    <location>
        <position position="746"/>
    </location>
    <ligand>
        <name>acetyl-CoA</name>
        <dbReference type="ChEBI" id="CHEBI:57288"/>
    </ligand>
</feature>
<evidence type="ECO:0000256" key="16">
    <source>
        <dbReference type="ARBA" id="ARBA00023004"/>
    </source>
</evidence>
<comment type="function">
    <text evidence="22">Catalyzes the degradation of hydrogen peroxide (H(2)O(2)) generated by peroxisomal oxidases to water and oxygen, thereby protecting cells from the toxic effects of hydrogen peroxide. Promotes growth of cells including T-cells, B-cells, myeloid leukemia cells, melanoma cells, mastocytoma cells and normal and transformed fibroblast cells.</text>
</comment>
<dbReference type="SUPFAM" id="SSF56634">
    <property type="entry name" value="Heme-dependent catalase-like"/>
    <property type="match status" value="1"/>
</dbReference>
<keyword evidence="19" id="KW-0497">Mitogen</keyword>
<dbReference type="GO" id="GO:0051392">
    <property type="term" value="F:tRNA cytidine N4-acetyltransferase activity"/>
    <property type="evidence" value="ECO:0007669"/>
    <property type="project" value="RHEA"/>
</dbReference>
<evidence type="ECO:0000256" key="22">
    <source>
        <dbReference type="ARBA" id="ARBA00046257"/>
    </source>
</evidence>
<reference evidence="30" key="2">
    <citation type="journal article" date="2013" name="Nat. Commun.">
        <title>Genome of the Chinese tree shrew.</title>
        <authorList>
            <person name="Fan Y."/>
            <person name="Huang Z.Y."/>
            <person name="Cao C.C."/>
            <person name="Chen C.S."/>
            <person name="Chen Y.X."/>
            <person name="Fan D.D."/>
            <person name="He J."/>
            <person name="Hou H.L."/>
            <person name="Hu L."/>
            <person name="Hu X.T."/>
            <person name="Jiang X.T."/>
            <person name="Lai R."/>
            <person name="Lang Y.S."/>
            <person name="Liang B."/>
            <person name="Liao S.G."/>
            <person name="Mu D."/>
            <person name="Ma Y.Y."/>
            <person name="Niu Y.Y."/>
            <person name="Sun X.Q."/>
            <person name="Xia J.Q."/>
            <person name="Xiao J."/>
            <person name="Xiong Z.Q."/>
            <person name="Xu L."/>
            <person name="Yang L."/>
            <person name="Zhang Y."/>
            <person name="Zhao W."/>
            <person name="Zhao X.D."/>
            <person name="Zheng Y.T."/>
            <person name="Zhou J.M."/>
            <person name="Zhu Y.B."/>
            <person name="Zhang G.J."/>
            <person name="Wang J."/>
            <person name="Yao Y.G."/>
        </authorList>
    </citation>
    <scope>NUCLEOTIDE SEQUENCE [LARGE SCALE GENOMIC DNA]</scope>
</reference>
<dbReference type="GO" id="GO:0005782">
    <property type="term" value="C:peroxisomal matrix"/>
    <property type="evidence" value="ECO:0007669"/>
    <property type="project" value="UniProtKB-SubCell"/>
</dbReference>
<evidence type="ECO:0000256" key="26">
    <source>
        <dbReference type="HAMAP-Rule" id="MF_03211"/>
    </source>
</evidence>
<gene>
    <name evidence="26" type="primary">NAT10</name>
    <name evidence="29" type="ORF">TREES_T100002083</name>
</gene>
<keyword evidence="9 26" id="KW-0808">Transferase</keyword>
<evidence type="ECO:0000256" key="5">
    <source>
        <dbReference type="ARBA" id="ARBA00022552"/>
    </source>
</evidence>
<dbReference type="InterPro" id="IPR000182">
    <property type="entry name" value="GNAT_dom"/>
</dbReference>
<reference evidence="30" key="1">
    <citation type="submission" date="2012-07" db="EMBL/GenBank/DDBJ databases">
        <title>Genome of the Chinese tree shrew, a rising model animal genetically related to primates.</title>
        <authorList>
            <person name="Zhang G."/>
            <person name="Fan Y."/>
            <person name="Yao Y."/>
            <person name="Huang Z."/>
        </authorList>
    </citation>
    <scope>NUCLEOTIDE SEQUENCE [LARGE SCALE GENOMIC DNA]</scope>
</reference>
<sequence length="1268" mass="141849">MHRKKVDNRIRVLIENGVAERQRSLFVVVGDRGKDQCPYVSDEASAGPRRLPGLQGLRLLWQVVILHHMLSKAAVKARPSVLWCYKKELGFSSHRKKRMRQLQKKIRSGTLNVNQDDPFELFGAATDIRYCYYSETHKVLGNTFGMCVLQDFEALTPNLLARTVETVAGGGLVVILLRTVHSLKQLYTLTMDVHSRYRTEAHQDVVGRFNERFILSLASCKKCLVIDDQLNVLPISSHIATIEALPPQAPPSDLELQGLKEGLQDTQPVGVLVDCCKTLDQAKAVLKFIEAISEKTLRSTVALTAARGRGKSAALGLAIAGAVAFGYSNVFVTSPSPDNLHTLFEFVFKGFDALQYQEHLDYEVIQSLNPEFHKAVIRVNVFREHRQTIQYIHPADAVRLGQAELLVIDEAAAIPLPLVKSLLGPYLVFMASTINGYEGTGRSLSLKLIQQLRQQSAQSQVSTTAENRTTATARLASARTLHEVSLQESIRYAPGDAVEQWLNHLLCLDCLSLTPMVSGCPLPEACELYYVNRDTLFCYHKASELFLQRLMALYVASHYKNSPNDLQMLSDAPAHHLFCLLPPVPPTQNALPQVLAVVQVCLEGQISRQSILSSLSRGKKASGDLIPWTVSEQFQDPDFGGLSGGRVVRIAVHPDYQGMGYGSRALQLLQAYYQGHCPSLQEPGLKPCQEIHAVSSEAVGLLEEVISPRKDLPPLLLRLSERPAERLDYLGVSYGLTPGLPQFWKRAGFVPVYLRQTPKPEVLTTGAGNPVGDKLNSMTAGPRGPLLVQDVVFTDEMAHFDRERIPERVVHAKGAGAFGYFEVTHDITKYCKAKVFEHIGKRTPIAVRFSTVAGESGSADTVRDPRGFAVKFYTEDGNWDLVGNNTPIFFIRDAILFPSFIHSQKRNPQTHLKDPDMVWDFWSLRPESLHQVSFLFSDRGIPDGHRHMNGYGSHTFKLVNASGEAVYCKFHYKTDQGIKNLSVEDAARLSQEDPDYGLRDLFNAIATGNYPSWTFYIQVMTFQQAETFPFNPFDITKASLFKVWPHKDYPLIPVGKLVLNRNPVNYFAEVEQVAFDPSNMPPGIEPSPDKMLQGRLFAYPDTHRHRLGPNYLQIPVNCPFRARVANYQRDGPMCMLDNQGGAPNYYPNSFSAPDQQPSALEHCARCSTDVQRFNSTNEDNVTQVRDFYLNVLTEEQRRRLCQNIAGHLKDAQLFIQKKAVKNFTDVHPDYGARIQALLDKYNAEKPKNAIHTLVQPGSHLAAREKANL</sequence>